<dbReference type="AlphaFoldDB" id="A0A9P8VLS2"/>
<organism evidence="3 4">
    <name type="scientific">Plectosphaerella plurivora</name>
    <dbReference type="NCBI Taxonomy" id="936078"/>
    <lineage>
        <taxon>Eukaryota</taxon>
        <taxon>Fungi</taxon>
        <taxon>Dikarya</taxon>
        <taxon>Ascomycota</taxon>
        <taxon>Pezizomycotina</taxon>
        <taxon>Sordariomycetes</taxon>
        <taxon>Hypocreomycetidae</taxon>
        <taxon>Glomerellales</taxon>
        <taxon>Plectosphaerellaceae</taxon>
        <taxon>Plectosphaerella</taxon>
    </lineage>
</organism>
<evidence type="ECO:0000256" key="1">
    <source>
        <dbReference type="SAM" id="MobiDB-lite"/>
    </source>
</evidence>
<reference evidence="3" key="1">
    <citation type="journal article" date="2021" name="Nat. Commun.">
        <title>Genetic determinants of endophytism in the Arabidopsis root mycobiome.</title>
        <authorList>
            <person name="Mesny F."/>
            <person name="Miyauchi S."/>
            <person name="Thiergart T."/>
            <person name="Pickel B."/>
            <person name="Atanasova L."/>
            <person name="Karlsson M."/>
            <person name="Huettel B."/>
            <person name="Barry K.W."/>
            <person name="Haridas S."/>
            <person name="Chen C."/>
            <person name="Bauer D."/>
            <person name="Andreopoulos W."/>
            <person name="Pangilinan J."/>
            <person name="LaButti K."/>
            <person name="Riley R."/>
            <person name="Lipzen A."/>
            <person name="Clum A."/>
            <person name="Drula E."/>
            <person name="Henrissat B."/>
            <person name="Kohler A."/>
            <person name="Grigoriev I.V."/>
            <person name="Martin F.M."/>
            <person name="Hacquard S."/>
        </authorList>
    </citation>
    <scope>NUCLEOTIDE SEQUENCE</scope>
    <source>
        <strain evidence="3">MPI-SDFR-AT-0117</strain>
    </source>
</reference>
<keyword evidence="4" id="KW-1185">Reference proteome</keyword>
<evidence type="ECO:0000259" key="2">
    <source>
        <dbReference type="PROSITE" id="PS50280"/>
    </source>
</evidence>
<dbReference type="Proteomes" id="UP000770015">
    <property type="component" value="Unassembled WGS sequence"/>
</dbReference>
<dbReference type="PANTHER" id="PTHR47332:SF4">
    <property type="entry name" value="SET DOMAIN-CONTAINING PROTEIN 5"/>
    <property type="match status" value="1"/>
</dbReference>
<dbReference type="Pfam" id="PF00856">
    <property type="entry name" value="SET"/>
    <property type="match status" value="1"/>
</dbReference>
<proteinExistence type="predicted"/>
<name>A0A9P8VLS2_9PEZI</name>
<protein>
    <recommendedName>
        <fullName evidence="2">SET domain-containing protein</fullName>
    </recommendedName>
</protein>
<dbReference type="PANTHER" id="PTHR47332">
    <property type="entry name" value="SET DOMAIN-CONTAINING PROTEIN 5"/>
    <property type="match status" value="1"/>
</dbReference>
<sequence length="358" mass="39770">MRIEFLKNDPIGTPEEADSSPPKNITKKKTTTRKTAAEPPMFSIQDIPGKGRGLIASRDIPQGARILSEKPLFQSNSFSAEELERDLIRKVNALNPPQRADFLALHDNFPDSIGFSGIYKTNALPCGEGSTTSGIYPTICLINHSCLPNAHHSWNSATRQETIHAIRPINTGDEIVISYTGPYALSSARLERLQLSFGFRSIMEMLDAMIVSMAHTNPSRALGVCLGLDLALKDEYQGYPGILAGRLYYDAFQICAADGDRERVKIFAEKTYTSRLMCEGEDSADVEAMKPYMDDPRSYYGLGLLATPHTKIRWHCKPPSSDDTAKFDEWLWRQEAERLRGDVLVRGPEPLNTLCGVG</sequence>
<feature type="domain" description="SET" evidence="2">
    <location>
        <begin position="40"/>
        <end position="180"/>
    </location>
</feature>
<dbReference type="OrthoDB" id="265717at2759"/>
<dbReference type="EMBL" id="JAGSXJ010000002">
    <property type="protein sequence ID" value="KAH6695496.1"/>
    <property type="molecule type" value="Genomic_DNA"/>
</dbReference>
<dbReference type="SUPFAM" id="SSF82199">
    <property type="entry name" value="SET domain"/>
    <property type="match status" value="1"/>
</dbReference>
<dbReference type="CDD" id="cd20071">
    <property type="entry name" value="SET_SMYD"/>
    <property type="match status" value="1"/>
</dbReference>
<feature type="region of interest" description="Disordered" evidence="1">
    <location>
        <begin position="1"/>
        <end position="38"/>
    </location>
</feature>
<gene>
    <name evidence="3" type="ORF">F5X68DRAFT_186951</name>
</gene>
<accession>A0A9P8VLS2</accession>
<dbReference type="PROSITE" id="PS50280">
    <property type="entry name" value="SET"/>
    <property type="match status" value="1"/>
</dbReference>
<dbReference type="InterPro" id="IPR001214">
    <property type="entry name" value="SET_dom"/>
</dbReference>
<dbReference type="InterPro" id="IPR053185">
    <property type="entry name" value="SET_domain_protein"/>
</dbReference>
<dbReference type="InterPro" id="IPR046341">
    <property type="entry name" value="SET_dom_sf"/>
</dbReference>
<dbReference type="Gene3D" id="2.170.270.10">
    <property type="entry name" value="SET domain"/>
    <property type="match status" value="1"/>
</dbReference>
<dbReference type="SMART" id="SM00317">
    <property type="entry name" value="SET"/>
    <property type="match status" value="1"/>
</dbReference>
<evidence type="ECO:0000313" key="4">
    <source>
        <dbReference type="Proteomes" id="UP000770015"/>
    </source>
</evidence>
<comment type="caution">
    <text evidence="3">The sequence shown here is derived from an EMBL/GenBank/DDBJ whole genome shotgun (WGS) entry which is preliminary data.</text>
</comment>
<evidence type="ECO:0000313" key="3">
    <source>
        <dbReference type="EMBL" id="KAH6695496.1"/>
    </source>
</evidence>